<accession>A0A506ULH3</accession>
<dbReference type="EMBL" id="SORZ01000002">
    <property type="protein sequence ID" value="TPW34102.1"/>
    <property type="molecule type" value="Genomic_DNA"/>
</dbReference>
<keyword evidence="2" id="KW-1133">Transmembrane helix</keyword>
<proteinExistence type="predicted"/>
<dbReference type="RefSeq" id="WP_165600768.1">
    <property type="nucleotide sequence ID" value="NZ_SORZ01000002.1"/>
</dbReference>
<dbReference type="AlphaFoldDB" id="A0A506ULH3"/>
<feature type="region of interest" description="Disordered" evidence="1">
    <location>
        <begin position="216"/>
        <end position="304"/>
    </location>
</feature>
<keyword evidence="2" id="KW-0472">Membrane</keyword>
<dbReference type="Proteomes" id="UP000315037">
    <property type="component" value="Unassembled WGS sequence"/>
</dbReference>
<feature type="compositionally biased region" description="Low complexity" evidence="1">
    <location>
        <begin position="234"/>
        <end position="249"/>
    </location>
</feature>
<feature type="compositionally biased region" description="Polar residues" evidence="1">
    <location>
        <begin position="250"/>
        <end position="265"/>
    </location>
</feature>
<protein>
    <submittedName>
        <fullName evidence="3">Uncharacterized protein</fullName>
    </submittedName>
</protein>
<name>A0A506ULH3_9PROT</name>
<evidence type="ECO:0000313" key="4">
    <source>
        <dbReference type="Proteomes" id="UP000315037"/>
    </source>
</evidence>
<keyword evidence="2" id="KW-0812">Transmembrane</keyword>
<organism evidence="3 4">
    <name type="scientific">Oecophyllibacter saccharovorans</name>
    <dbReference type="NCBI Taxonomy" id="2558360"/>
    <lineage>
        <taxon>Bacteria</taxon>
        <taxon>Pseudomonadati</taxon>
        <taxon>Pseudomonadota</taxon>
        <taxon>Alphaproteobacteria</taxon>
        <taxon>Acetobacterales</taxon>
        <taxon>Acetobacteraceae</taxon>
        <taxon>Oecophyllibacter</taxon>
    </lineage>
</organism>
<feature type="transmembrane region" description="Helical" evidence="2">
    <location>
        <begin position="33"/>
        <end position="49"/>
    </location>
</feature>
<feature type="region of interest" description="Disordered" evidence="1">
    <location>
        <begin position="1"/>
        <end position="22"/>
    </location>
</feature>
<evidence type="ECO:0000256" key="2">
    <source>
        <dbReference type="SAM" id="Phobius"/>
    </source>
</evidence>
<sequence length="304" mass="31633">MSMKKTDTAATRSAVPSTPPGPAFIARSRRGSAFLPGFFLSGLFVILTACSSTPPEIFPKADYSYLPPLNLNVANIAINDQAPAQPGSLEAKAPPLPPDQNLALMARQRLHATGSSGQGTFTINQASLQQGPGDDVYSGIYSVTLTLDDPITHHHGQITARVTHRTEAAPDTTQDHNLYVLNQALMDDMNVELEFQVRKNLASWLTDATGAPLSGTVQSQNLDSPTLAPLNSDAAALTPSSSTSTAPTPNLYNGQSSGNLDSSTAGLDGGSGADNGMGSADDALAAPVAPRLHSPPPHALQAPY</sequence>
<keyword evidence="4" id="KW-1185">Reference proteome</keyword>
<evidence type="ECO:0000256" key="1">
    <source>
        <dbReference type="SAM" id="MobiDB-lite"/>
    </source>
</evidence>
<evidence type="ECO:0000313" key="3">
    <source>
        <dbReference type="EMBL" id="TPW34102.1"/>
    </source>
</evidence>
<comment type="caution">
    <text evidence="3">The sequence shown here is derived from an EMBL/GenBank/DDBJ whole genome shotgun (WGS) entry which is preliminary data.</text>
</comment>
<reference evidence="3 4" key="1">
    <citation type="submission" date="2019-03" db="EMBL/GenBank/DDBJ databases">
        <title>The complete genome sequence of Neokomagataea sp. Jb2 NBRC113641.</title>
        <authorList>
            <person name="Chua K.-O."/>
            <person name="Chan K.-G."/>
            <person name="See-Too W.-S."/>
        </authorList>
    </citation>
    <scope>NUCLEOTIDE SEQUENCE [LARGE SCALE GENOMIC DNA]</scope>
    <source>
        <strain evidence="3 4">Jb2</strain>
    </source>
</reference>
<gene>
    <name evidence="3" type="ORF">E3202_06085</name>
</gene>